<feature type="transmembrane region" description="Helical" evidence="7">
    <location>
        <begin position="59"/>
        <end position="81"/>
    </location>
</feature>
<evidence type="ECO:0000256" key="4">
    <source>
        <dbReference type="ARBA" id="ARBA00022970"/>
    </source>
</evidence>
<evidence type="ECO:0000256" key="5">
    <source>
        <dbReference type="ARBA" id="ARBA00022989"/>
    </source>
</evidence>
<proteinExistence type="predicted"/>
<dbReference type="PANTHER" id="PTHR48017">
    <property type="entry name" value="OS05G0424000 PROTEIN-RELATED"/>
    <property type="match status" value="1"/>
</dbReference>
<evidence type="ECO:0000256" key="1">
    <source>
        <dbReference type="ARBA" id="ARBA00004370"/>
    </source>
</evidence>
<dbReference type="GO" id="GO:0016020">
    <property type="term" value="C:membrane"/>
    <property type="evidence" value="ECO:0007669"/>
    <property type="project" value="UniProtKB-SubCell"/>
</dbReference>
<keyword evidence="6 7" id="KW-0472">Membrane</keyword>
<organism evidence="9 10">
    <name type="scientific">Vanilla planifolia</name>
    <name type="common">Vanilla</name>
    <dbReference type="NCBI Taxonomy" id="51239"/>
    <lineage>
        <taxon>Eukaryota</taxon>
        <taxon>Viridiplantae</taxon>
        <taxon>Streptophyta</taxon>
        <taxon>Embryophyta</taxon>
        <taxon>Tracheophyta</taxon>
        <taxon>Spermatophyta</taxon>
        <taxon>Magnoliopsida</taxon>
        <taxon>Liliopsida</taxon>
        <taxon>Asparagales</taxon>
        <taxon>Orchidaceae</taxon>
        <taxon>Vanilloideae</taxon>
        <taxon>Vanilleae</taxon>
        <taxon>Vanilla</taxon>
    </lineage>
</organism>
<evidence type="ECO:0000313" key="10">
    <source>
        <dbReference type="Proteomes" id="UP000639772"/>
    </source>
</evidence>
<dbReference type="EMBL" id="JADCNM010000005">
    <property type="protein sequence ID" value="KAG0483061.1"/>
    <property type="molecule type" value="Genomic_DNA"/>
</dbReference>
<feature type="transmembrane region" description="Helical" evidence="7">
    <location>
        <begin position="119"/>
        <end position="140"/>
    </location>
</feature>
<keyword evidence="2" id="KW-0813">Transport</keyword>
<keyword evidence="4" id="KW-0029">Amino-acid transport</keyword>
<evidence type="ECO:0000256" key="3">
    <source>
        <dbReference type="ARBA" id="ARBA00022692"/>
    </source>
</evidence>
<evidence type="ECO:0000256" key="6">
    <source>
        <dbReference type="ARBA" id="ARBA00023136"/>
    </source>
</evidence>
<name>A0A835R5H4_VANPL</name>
<feature type="transmembrane region" description="Helical" evidence="7">
    <location>
        <begin position="226"/>
        <end position="247"/>
    </location>
</feature>
<keyword evidence="3 7" id="KW-0812">Transmembrane</keyword>
<accession>A0A835R5H4</accession>
<dbReference type="InterPro" id="IPR013057">
    <property type="entry name" value="AA_transpt_TM"/>
</dbReference>
<keyword evidence="5 7" id="KW-1133">Transmembrane helix</keyword>
<feature type="transmembrane region" description="Helical" evidence="7">
    <location>
        <begin position="267"/>
        <end position="285"/>
    </location>
</feature>
<dbReference type="AlphaFoldDB" id="A0A835R5H4"/>
<feature type="transmembrane region" description="Helical" evidence="7">
    <location>
        <begin position="316"/>
        <end position="336"/>
    </location>
</feature>
<evidence type="ECO:0000313" key="9">
    <source>
        <dbReference type="EMBL" id="KAG0483061.1"/>
    </source>
</evidence>
<comment type="subcellular location">
    <subcellularLocation>
        <location evidence="1">Membrane</location>
    </subcellularLocation>
</comment>
<dbReference type="OrthoDB" id="40134at2759"/>
<gene>
    <name evidence="9" type="ORF">HPP92_011145</name>
</gene>
<feature type="transmembrane region" description="Helical" evidence="7">
    <location>
        <begin position="182"/>
        <end position="205"/>
    </location>
</feature>
<feature type="domain" description="Amino acid transporter transmembrane" evidence="8">
    <location>
        <begin position="27"/>
        <end position="205"/>
    </location>
</feature>
<feature type="domain" description="Amino acid transporter transmembrane" evidence="8">
    <location>
        <begin position="213"/>
        <end position="342"/>
    </location>
</feature>
<dbReference type="Proteomes" id="UP000639772">
    <property type="component" value="Unassembled WGS sequence"/>
</dbReference>
<sequence>MDTFVGLGLQQTHDGIKGLDDDGRISRTGTVWTSSAHIITAVIGSGVLSLAWAIGQLGWVAGPIVMILFAFVIYYTSALLADCYRTGDPMTGKRNYTYSDAVQAYLGGMKVKICGVVQYVNLFGVAIGYTIAASISMMAIRRSNCFHEKGHQSPCHISSNPYMIIFGVTQIIFSQIPDFDQIWWLSIVAAVMSFTYSSIGLALESSKSLDTIKSPPPSESKVMKRATLVSVAVTTIFYMLCGCMGYAAFGDAAPGNLLTGFGFYNPFWLLDIANAAIVIHLVGAYQPDMAGLQVLLKEIRIRLCSNKSYSLNLFRLVWRSAFVVLTTVISMLLPFFNDVVGLPRRARVLASHGLFSGGDVHSSEEGAQVEYEVGLPSDAELCLPRDLRRRGRRVHRRSGQRSQSVPAVQIGIMRILCLHLFSVTVTDEKFAASRPLSYAGKRRFGDQRTEKKVGYVHVAIRFSTVAGRKAEKWI</sequence>
<evidence type="ECO:0000256" key="7">
    <source>
        <dbReference type="SAM" id="Phobius"/>
    </source>
</evidence>
<evidence type="ECO:0000256" key="2">
    <source>
        <dbReference type="ARBA" id="ARBA00022448"/>
    </source>
</evidence>
<dbReference type="GO" id="GO:0006865">
    <property type="term" value="P:amino acid transport"/>
    <property type="evidence" value="ECO:0007669"/>
    <property type="project" value="UniProtKB-KW"/>
</dbReference>
<reference evidence="9 10" key="1">
    <citation type="journal article" date="2020" name="Nat. Food">
        <title>A phased Vanilla planifolia genome enables genetic improvement of flavour and production.</title>
        <authorList>
            <person name="Hasing T."/>
            <person name="Tang H."/>
            <person name="Brym M."/>
            <person name="Khazi F."/>
            <person name="Huang T."/>
            <person name="Chambers A.H."/>
        </authorList>
    </citation>
    <scope>NUCLEOTIDE SEQUENCE [LARGE SCALE GENOMIC DNA]</scope>
    <source>
        <tissue evidence="9">Leaf</tissue>
    </source>
</reference>
<feature type="transmembrane region" description="Helical" evidence="7">
    <location>
        <begin position="31"/>
        <end position="52"/>
    </location>
</feature>
<protein>
    <recommendedName>
        <fullName evidence="8">Amino acid transporter transmembrane domain-containing protein</fullName>
    </recommendedName>
</protein>
<evidence type="ECO:0000259" key="8">
    <source>
        <dbReference type="Pfam" id="PF01490"/>
    </source>
</evidence>
<comment type="caution">
    <text evidence="9">The sequence shown here is derived from an EMBL/GenBank/DDBJ whole genome shotgun (WGS) entry which is preliminary data.</text>
</comment>
<dbReference type="Pfam" id="PF01490">
    <property type="entry name" value="Aa_trans"/>
    <property type="match status" value="2"/>
</dbReference>